<name>A0AAV2M9S3_KNICA</name>
<feature type="compositionally biased region" description="Basic and acidic residues" evidence="1">
    <location>
        <begin position="45"/>
        <end position="54"/>
    </location>
</feature>
<feature type="region of interest" description="Disordered" evidence="1">
    <location>
        <begin position="28"/>
        <end position="54"/>
    </location>
</feature>
<evidence type="ECO:0000256" key="1">
    <source>
        <dbReference type="SAM" id="MobiDB-lite"/>
    </source>
</evidence>
<dbReference type="AlphaFoldDB" id="A0AAV2M9S3"/>
<sequence length="54" mass="6185">MNTSFGNDANQKQMKDTNHLDYVFSRHGAKSSVKTSQSENNCKSMSERRVKITF</sequence>
<reference evidence="2 3" key="1">
    <citation type="submission" date="2024-04" db="EMBL/GenBank/DDBJ databases">
        <authorList>
            <person name="Waldvogel A.-M."/>
            <person name="Schoenle A."/>
        </authorList>
    </citation>
    <scope>NUCLEOTIDE SEQUENCE [LARGE SCALE GENOMIC DNA]</scope>
</reference>
<gene>
    <name evidence="2" type="ORF">KC01_LOCUS36783</name>
</gene>
<dbReference type="EMBL" id="OZ035829">
    <property type="protein sequence ID" value="CAL1610121.1"/>
    <property type="molecule type" value="Genomic_DNA"/>
</dbReference>
<organism evidence="2 3">
    <name type="scientific">Knipowitschia caucasica</name>
    <name type="common">Caucasian dwarf goby</name>
    <name type="synonym">Pomatoschistus caucasicus</name>
    <dbReference type="NCBI Taxonomy" id="637954"/>
    <lineage>
        <taxon>Eukaryota</taxon>
        <taxon>Metazoa</taxon>
        <taxon>Chordata</taxon>
        <taxon>Craniata</taxon>
        <taxon>Vertebrata</taxon>
        <taxon>Euteleostomi</taxon>
        <taxon>Actinopterygii</taxon>
        <taxon>Neopterygii</taxon>
        <taxon>Teleostei</taxon>
        <taxon>Neoteleostei</taxon>
        <taxon>Acanthomorphata</taxon>
        <taxon>Gobiaria</taxon>
        <taxon>Gobiiformes</taxon>
        <taxon>Gobioidei</taxon>
        <taxon>Gobiidae</taxon>
        <taxon>Gobiinae</taxon>
        <taxon>Knipowitschia</taxon>
    </lineage>
</organism>
<evidence type="ECO:0000313" key="2">
    <source>
        <dbReference type="EMBL" id="CAL1610121.1"/>
    </source>
</evidence>
<accession>A0AAV2M9S3</accession>
<protein>
    <submittedName>
        <fullName evidence="2">Uncharacterized protein</fullName>
    </submittedName>
</protein>
<proteinExistence type="predicted"/>
<evidence type="ECO:0000313" key="3">
    <source>
        <dbReference type="Proteomes" id="UP001497482"/>
    </source>
</evidence>
<feature type="compositionally biased region" description="Polar residues" evidence="1">
    <location>
        <begin position="32"/>
        <end position="44"/>
    </location>
</feature>
<keyword evidence="3" id="KW-1185">Reference proteome</keyword>
<dbReference type="Proteomes" id="UP001497482">
    <property type="component" value="Chromosome 7"/>
</dbReference>